<evidence type="ECO:0000256" key="1">
    <source>
        <dbReference type="SAM" id="MobiDB-lite"/>
    </source>
</evidence>
<reference evidence="2 3" key="1">
    <citation type="journal article" date="2016" name="Nat. Commun.">
        <title>Thousands of microbial genomes shed light on interconnected biogeochemical processes in an aquifer system.</title>
        <authorList>
            <person name="Anantharaman K."/>
            <person name="Brown C.T."/>
            <person name="Hug L.A."/>
            <person name="Sharon I."/>
            <person name="Castelle C.J."/>
            <person name="Probst A.J."/>
            <person name="Thomas B.C."/>
            <person name="Singh A."/>
            <person name="Wilkins M.J."/>
            <person name="Karaoz U."/>
            <person name="Brodie E.L."/>
            <person name="Williams K.H."/>
            <person name="Hubbard S.S."/>
            <person name="Banfield J.F."/>
        </authorList>
    </citation>
    <scope>NUCLEOTIDE SEQUENCE [LARGE SCALE GENOMIC DNA]</scope>
</reference>
<dbReference type="EMBL" id="MHWW01000017">
    <property type="protein sequence ID" value="OHB14697.1"/>
    <property type="molecule type" value="Genomic_DNA"/>
</dbReference>
<protein>
    <submittedName>
        <fullName evidence="2">Uncharacterized protein</fullName>
    </submittedName>
</protein>
<accession>A0A1G2UZA0</accession>
<evidence type="ECO:0000313" key="3">
    <source>
        <dbReference type="Proteomes" id="UP000177697"/>
    </source>
</evidence>
<comment type="caution">
    <text evidence="2">The sequence shown here is derived from an EMBL/GenBank/DDBJ whole genome shotgun (WGS) entry which is preliminary data.</text>
</comment>
<organism evidence="2 3">
    <name type="scientific">Candidatus Zambryskibacteria bacterium RIFOXYC1_FULL_39_10</name>
    <dbReference type="NCBI Taxonomy" id="1802779"/>
    <lineage>
        <taxon>Bacteria</taxon>
        <taxon>Candidatus Zambryskiibacteriota</taxon>
    </lineage>
</organism>
<evidence type="ECO:0000313" key="2">
    <source>
        <dbReference type="EMBL" id="OHB14697.1"/>
    </source>
</evidence>
<sequence length="109" mass="12241">MRGGFRQNAGRKKGFAAKNAEEARKLLSERLVEEIKPISEVLISQAKKGDIKAIRELFDRAWGRPQQEIKIPTNNLNIGFGESFEESRKKAKEAIARYLASHSANNVTS</sequence>
<proteinExistence type="predicted"/>
<dbReference type="Proteomes" id="UP000177697">
    <property type="component" value="Unassembled WGS sequence"/>
</dbReference>
<dbReference type="AlphaFoldDB" id="A0A1G2UZA0"/>
<name>A0A1G2UZA0_9BACT</name>
<gene>
    <name evidence="2" type="ORF">A2431_00620</name>
</gene>
<feature type="region of interest" description="Disordered" evidence="1">
    <location>
        <begin position="1"/>
        <end position="20"/>
    </location>
</feature>